<evidence type="ECO:0000256" key="1">
    <source>
        <dbReference type="PROSITE-ProRule" id="PRU00708"/>
    </source>
</evidence>
<dbReference type="NCBIfam" id="TIGR00756">
    <property type="entry name" value="PPR"/>
    <property type="match status" value="3"/>
</dbReference>
<evidence type="ECO:0000313" key="3">
    <source>
        <dbReference type="EMBL" id="KAL3762853.1"/>
    </source>
</evidence>
<dbReference type="PANTHER" id="PTHR47938">
    <property type="entry name" value="RESPIRATORY COMPLEX I CHAPERONE (CIA84), PUTATIVE (AFU_ORTHOLOGUE AFUA_2G06020)-RELATED"/>
    <property type="match status" value="1"/>
</dbReference>
<evidence type="ECO:0008006" key="5">
    <source>
        <dbReference type="Google" id="ProtNLM"/>
    </source>
</evidence>
<dbReference type="Pfam" id="PF13812">
    <property type="entry name" value="PPR_3"/>
    <property type="match status" value="1"/>
</dbReference>
<dbReference type="Pfam" id="PF13041">
    <property type="entry name" value="PPR_2"/>
    <property type="match status" value="2"/>
</dbReference>
<name>A0ABD3MGF1_9STRA</name>
<dbReference type="Proteomes" id="UP001530293">
    <property type="component" value="Unassembled WGS sequence"/>
</dbReference>
<comment type="caution">
    <text evidence="3">The sequence shown here is derived from an EMBL/GenBank/DDBJ whole genome shotgun (WGS) entry which is preliminary data.</text>
</comment>
<dbReference type="Gene3D" id="1.25.40.10">
    <property type="entry name" value="Tetratricopeptide repeat domain"/>
    <property type="match status" value="3"/>
</dbReference>
<gene>
    <name evidence="3" type="ORF">ACHAWU_001000</name>
</gene>
<dbReference type="PROSITE" id="PS51375">
    <property type="entry name" value="PPR"/>
    <property type="match status" value="4"/>
</dbReference>
<protein>
    <recommendedName>
        <fullName evidence="5">PDZ domain-containing protein</fullName>
    </recommendedName>
</protein>
<proteinExistence type="predicted"/>
<feature type="repeat" description="PPR" evidence="1">
    <location>
        <begin position="690"/>
        <end position="724"/>
    </location>
</feature>
<evidence type="ECO:0000313" key="4">
    <source>
        <dbReference type="Proteomes" id="UP001530293"/>
    </source>
</evidence>
<dbReference type="InterPro" id="IPR002885">
    <property type="entry name" value="PPR_rpt"/>
</dbReference>
<evidence type="ECO:0000256" key="2">
    <source>
        <dbReference type="SAM" id="MobiDB-lite"/>
    </source>
</evidence>
<sequence length="1103" mass="119525">MVKYTSAALVIFTTAKLNTGASLQAPPSAFVAHLLRSQQQQRTCHSNNFNSRRYSAIPYDEYSEIDTDLGGRLPSFPSATSLLDIVPDDNQVEVDAILAKKEERRIARLRRTRKPKYQITLPIGIALAGQAPPSISTNANGSGAQALESLVAKGQEIAVANTIGMSLRQVYSGRKLSELALDVDTLRFQSFVDELQGRRVDENDNELSENVDAAEYLGSVQLLQNSALEMLDESFDGVVVSSVARGGLAWKSGVRAGDILTATSATMGNKLWPKSTLDGIKSAISSRKVISPTMDFEFRQLTSDEVDSTEVVQSFELSLSRPIGINVEDTDDGYVTIMGISDKAAPVVKERLRVGDRVVSVASSVGDQMWDVYSTDGLTSAVTSRLPGQSVRLVFERVGEVEAVNTSDKQTVSAPTTSLSNAVVGFRQAGKSVDASAMSATSSAADLQLTSTPSAAQKMLLTRSRDLLRTYIARNEVTKNVKVADRVLEAVMDASATLDGKTLSLIMKAYNTCNEVEKTIRIFEEVFGLAGDGSEREVEQIYGGKLRADISSFNIITISALLRAHAIRGDYESALRVIAAVEGNAEFSIKGEKSRSWSGKGDPLNMLPDTRTYNIALAAAAKRGTNEGLRAAVEIFDSMPNPSLSNPPFGKPAKNLVTFNTMINAFANAGQYQNAYSVFQTMKKSIVRPDRVTYTTLIKASIKSGDVSKAIDLLDDMKWVGIQPDIVSYNNVIESLCNANRLFEAKDLVNEMERAQVSPDSMTYGLLMKGLLKANKPGPCLTLFESAFSDRRTTALTENVQLYTTAISAAAALGDHERALELVSRMNLAGIKPNKKTLTALMGACIAGKKYKAAADIFPKIKNPDNYAVSVGLEALCLAGKFSAALELITDQQSGQKMLKGKQVMSGYNTLIKEALLAGDFNVAREALSGLLKAGYIPSKLTFGAISESLNLQSDMPLTSAAMKKSIDSQRSDGTFHYLLFVLDSMESRKLTVDSAFYASILVWAAQAGGLHKRIASLLTQSRKNGNQQEKTLSESQSSEESDSMRVSWEDLFENYSSYKERLDDARIVPSPIRVSSKDLGRVLAAEQAVAYRGGRVGPARSR</sequence>
<feature type="repeat" description="PPR" evidence="1">
    <location>
        <begin position="799"/>
        <end position="833"/>
    </location>
</feature>
<dbReference type="InterPro" id="IPR011990">
    <property type="entry name" value="TPR-like_helical_dom_sf"/>
</dbReference>
<dbReference type="EMBL" id="JALLBG020000130">
    <property type="protein sequence ID" value="KAL3762853.1"/>
    <property type="molecule type" value="Genomic_DNA"/>
</dbReference>
<organism evidence="3 4">
    <name type="scientific">Discostella pseudostelligera</name>
    <dbReference type="NCBI Taxonomy" id="259834"/>
    <lineage>
        <taxon>Eukaryota</taxon>
        <taxon>Sar</taxon>
        <taxon>Stramenopiles</taxon>
        <taxon>Ochrophyta</taxon>
        <taxon>Bacillariophyta</taxon>
        <taxon>Coscinodiscophyceae</taxon>
        <taxon>Thalassiosirophycidae</taxon>
        <taxon>Stephanodiscales</taxon>
        <taxon>Stephanodiscaceae</taxon>
        <taxon>Discostella</taxon>
    </lineage>
</organism>
<accession>A0ABD3MGF1</accession>
<keyword evidence="4" id="KW-1185">Reference proteome</keyword>
<reference evidence="3 4" key="1">
    <citation type="submission" date="2024-10" db="EMBL/GenBank/DDBJ databases">
        <title>Updated reference genomes for cyclostephanoid diatoms.</title>
        <authorList>
            <person name="Roberts W.R."/>
            <person name="Alverson A.J."/>
        </authorList>
    </citation>
    <scope>NUCLEOTIDE SEQUENCE [LARGE SCALE GENOMIC DNA]</scope>
    <source>
        <strain evidence="3 4">AJA232-27</strain>
    </source>
</reference>
<feature type="region of interest" description="Disordered" evidence="2">
    <location>
        <begin position="1022"/>
        <end position="1044"/>
    </location>
</feature>
<feature type="repeat" description="PPR" evidence="1">
    <location>
        <begin position="655"/>
        <end position="689"/>
    </location>
</feature>
<feature type="compositionally biased region" description="Polar residues" evidence="2">
    <location>
        <begin position="1022"/>
        <end position="1031"/>
    </location>
</feature>
<dbReference type="PANTHER" id="PTHR47938:SF35">
    <property type="entry name" value="PENTATRICOPEPTIDE REPEAT-CONTAINING PROTEIN 4, MITOCHONDRIAL-RELATED"/>
    <property type="match status" value="1"/>
</dbReference>
<feature type="repeat" description="PPR" evidence="1">
    <location>
        <begin position="725"/>
        <end position="759"/>
    </location>
</feature>
<dbReference type="AlphaFoldDB" id="A0ABD3MGF1"/>